<reference evidence="1" key="1">
    <citation type="journal article" date="2014" name="Nat. Genet.">
        <title>Genome and transcriptome of the porcine whipworm Trichuris suis.</title>
        <authorList>
            <person name="Jex A.R."/>
            <person name="Nejsum P."/>
            <person name="Schwarz E.M."/>
            <person name="Hu L."/>
            <person name="Young N.D."/>
            <person name="Hall R.S."/>
            <person name="Korhonen P.K."/>
            <person name="Liao S."/>
            <person name="Thamsborg S."/>
            <person name="Xia J."/>
            <person name="Xu P."/>
            <person name="Wang S."/>
            <person name="Scheerlinck J.P."/>
            <person name="Hofmann A."/>
            <person name="Sternberg P.W."/>
            <person name="Wang J."/>
            <person name="Gasser R.B."/>
        </authorList>
    </citation>
    <scope>NUCLEOTIDE SEQUENCE [LARGE SCALE GENOMIC DNA]</scope>
    <source>
        <strain evidence="1">DCEP-RM93F</strain>
    </source>
</reference>
<organism evidence="1">
    <name type="scientific">Trichuris suis</name>
    <name type="common">pig whipworm</name>
    <dbReference type="NCBI Taxonomy" id="68888"/>
    <lineage>
        <taxon>Eukaryota</taxon>
        <taxon>Metazoa</taxon>
        <taxon>Ecdysozoa</taxon>
        <taxon>Nematoda</taxon>
        <taxon>Enoplea</taxon>
        <taxon>Dorylaimia</taxon>
        <taxon>Trichinellida</taxon>
        <taxon>Trichuridae</taxon>
        <taxon>Trichuris</taxon>
    </lineage>
</organism>
<gene>
    <name evidence="1" type="ORF">M514_07401</name>
</gene>
<dbReference type="AlphaFoldDB" id="A0A085NC91"/>
<dbReference type="EMBL" id="KL367518">
    <property type="protein sequence ID" value="KFD67087.1"/>
    <property type="molecule type" value="Genomic_DNA"/>
</dbReference>
<dbReference type="Proteomes" id="UP000030758">
    <property type="component" value="Unassembled WGS sequence"/>
</dbReference>
<protein>
    <submittedName>
        <fullName evidence="1">Uncharacterized protein</fullName>
    </submittedName>
</protein>
<name>A0A085NC91_9BILA</name>
<evidence type="ECO:0000313" key="1">
    <source>
        <dbReference type="EMBL" id="KFD67087.1"/>
    </source>
</evidence>
<sequence length="141" mass="16205">SRLVWLGATETPGYNAILYPLLSATVVKYERAATVTLSKRSNSRWLCHLCQLYYLTAILASSIRSGTYHYIRVDVVFIKVWLTVQDSKIDGLLPFFIQQTTSCSPPAGNIGNAVILWLFFYRPRQAHWRYLATQLHFSFQL</sequence>
<proteinExistence type="predicted"/>
<feature type="non-terminal residue" evidence="1">
    <location>
        <position position="1"/>
    </location>
</feature>
<accession>A0A085NC91</accession>